<evidence type="ECO:0000256" key="7">
    <source>
        <dbReference type="SAM" id="Phobius"/>
    </source>
</evidence>
<dbReference type="Proteomes" id="UP001498771">
    <property type="component" value="Unassembled WGS sequence"/>
</dbReference>
<protein>
    <recommendedName>
        <fullName evidence="8">SUN domain-containing protein</fullName>
    </recommendedName>
</protein>
<dbReference type="PANTHER" id="PTHR12911:SF8">
    <property type="entry name" value="KLAROID PROTEIN-RELATED"/>
    <property type="match status" value="1"/>
</dbReference>
<dbReference type="Gene3D" id="2.60.120.260">
    <property type="entry name" value="Galactose-binding domain-like"/>
    <property type="match status" value="1"/>
</dbReference>
<feature type="coiled-coil region" evidence="5">
    <location>
        <begin position="463"/>
        <end position="490"/>
    </location>
</feature>
<proteinExistence type="predicted"/>
<feature type="coiled-coil region" evidence="5">
    <location>
        <begin position="566"/>
        <end position="593"/>
    </location>
</feature>
<comment type="caution">
    <text evidence="9">The sequence shown here is derived from an EMBL/GenBank/DDBJ whole genome shotgun (WGS) entry which is preliminary data.</text>
</comment>
<feature type="compositionally biased region" description="Basic and acidic residues" evidence="6">
    <location>
        <begin position="96"/>
        <end position="105"/>
    </location>
</feature>
<dbReference type="EMBL" id="JBBJBU010000012">
    <property type="protein sequence ID" value="KAK7203291.1"/>
    <property type="molecule type" value="Genomic_DNA"/>
</dbReference>
<gene>
    <name evidence="9" type="ORF">BZA70DRAFT_75124</name>
</gene>
<feature type="compositionally biased region" description="Basic and acidic residues" evidence="6">
    <location>
        <begin position="117"/>
        <end position="132"/>
    </location>
</feature>
<keyword evidence="4 7" id="KW-0472">Membrane</keyword>
<evidence type="ECO:0000256" key="5">
    <source>
        <dbReference type="SAM" id="Coils"/>
    </source>
</evidence>
<dbReference type="InterPro" id="IPR012919">
    <property type="entry name" value="SUN_dom"/>
</dbReference>
<evidence type="ECO:0000313" key="10">
    <source>
        <dbReference type="Proteomes" id="UP001498771"/>
    </source>
</evidence>
<dbReference type="Pfam" id="PF07738">
    <property type="entry name" value="Sad1_UNC"/>
    <property type="match status" value="2"/>
</dbReference>
<dbReference type="GeneID" id="90040892"/>
<keyword evidence="3 7" id="KW-1133">Transmembrane helix</keyword>
<dbReference type="Gene3D" id="1.10.287.1490">
    <property type="match status" value="1"/>
</dbReference>
<evidence type="ECO:0000259" key="8">
    <source>
        <dbReference type="PROSITE" id="PS51469"/>
    </source>
</evidence>
<feature type="region of interest" description="Disordered" evidence="6">
    <location>
        <begin position="498"/>
        <end position="517"/>
    </location>
</feature>
<reference evidence="9 10" key="1">
    <citation type="submission" date="2024-03" db="EMBL/GenBank/DDBJ databases">
        <title>Genome-scale model development and genomic sequencing of the oleaginous clade Lipomyces.</title>
        <authorList>
            <consortium name="Lawrence Berkeley National Laboratory"/>
            <person name="Czajka J.J."/>
            <person name="Han Y."/>
            <person name="Kim J."/>
            <person name="Mondo S.J."/>
            <person name="Hofstad B.A."/>
            <person name="Robles A."/>
            <person name="Haridas S."/>
            <person name="Riley R."/>
            <person name="LaButti K."/>
            <person name="Pangilinan J."/>
            <person name="Andreopoulos W."/>
            <person name="Lipzen A."/>
            <person name="Yan J."/>
            <person name="Wang M."/>
            <person name="Ng V."/>
            <person name="Grigoriev I.V."/>
            <person name="Spatafora J.W."/>
            <person name="Magnuson J.K."/>
            <person name="Baker S.E."/>
            <person name="Pomraning K.R."/>
        </authorList>
    </citation>
    <scope>NUCLEOTIDE SEQUENCE [LARGE SCALE GENOMIC DNA]</scope>
    <source>
        <strain evidence="9 10">Phaff 52-87</strain>
    </source>
</reference>
<dbReference type="RefSeq" id="XP_064766324.1">
    <property type="nucleotide sequence ID" value="XM_064915380.1"/>
</dbReference>
<feature type="compositionally biased region" description="Polar residues" evidence="6">
    <location>
        <begin position="51"/>
        <end position="62"/>
    </location>
</feature>
<feature type="transmembrane region" description="Helical" evidence="7">
    <location>
        <begin position="206"/>
        <end position="228"/>
    </location>
</feature>
<sequence>MSTGGSRRLRREDAAAEANPSAETSAALLASARKRQTTTTTARRGLAPEVDTQSVVSDASAGSNSTRRSARRLRGVRGSVSPSPSPSPSVTTRAAARREAEKALREGSPSILDEDDRSMVSDDDYTRPDGSRALRRSGSVDSEIVSDYSFSEEEKEYKNLEISRQEAETPDVRPPASSAAAVNNHLAFVIARFIANFYRQTTSAELFAYLGVLLTGACAVALVAGVALSSRSAGGTRPVIPVFEPPASAPKDAYEAMMRLLDLETNLDMMSAAFGSIQADYLKYYAEKSERFDAFESEVGAAMTAQSGRFETLYEETAAAAGDTEAAFGRLDESLKKVLQQYEGMQSDISKLSYHLTDISETTDAEFADYTDKLETVYTRLDSMKSSIGQVKDRLDGQELEIGNLATSVSARSDRMDGKLAKMVDAAQETAVQAIERLLPERVPVRVQDNGELAVDPSFYKYLQAAFATQEEAKEACAQAEETKHTVLEKLAFWKRREQGADRTEQQQQRRQQSTLPRRDLTWSEFLEKNEKSLQTYIDREYRGWIGQLDEREIFVDKDTVVDVIRKEMDKVKSETARRLRESEQELDEVVQEKIPKTKRNAQILADASAAAAAGQPVTKGSANLTQTAVETLVEEVLQRYHDGLEMKVDYADVARDARVNPFVTSPTFIVGGKAERSLMSLVWSQIRQMGEEYNPELTSGDCWPFEGTSGVLGIRLASPIFLTEVAIKHVPFGSPVAPKDFEVWAEIKDDEERAALQQKLHDLDVFSRPCDDDDEDCIPEQLSKDSSVLLSLDAPNFIKLGRFRYENNGPLHLQSFRFPAAAAQSLRRVPVSNVVFKFDSNWGDPDATCVYKTLVHGVPLYE</sequence>
<keyword evidence="10" id="KW-1185">Reference proteome</keyword>
<evidence type="ECO:0000256" key="2">
    <source>
        <dbReference type="ARBA" id="ARBA00022692"/>
    </source>
</evidence>
<keyword evidence="5" id="KW-0175">Coiled coil</keyword>
<feature type="region of interest" description="Disordered" evidence="6">
    <location>
        <begin position="1"/>
        <end position="138"/>
    </location>
</feature>
<feature type="domain" description="SUN" evidence="8">
    <location>
        <begin position="657"/>
        <end position="861"/>
    </location>
</feature>
<feature type="region of interest" description="Disordered" evidence="6">
    <location>
        <begin position="156"/>
        <end position="176"/>
    </location>
</feature>
<evidence type="ECO:0000256" key="1">
    <source>
        <dbReference type="ARBA" id="ARBA00004370"/>
    </source>
</evidence>
<evidence type="ECO:0000256" key="6">
    <source>
        <dbReference type="SAM" id="MobiDB-lite"/>
    </source>
</evidence>
<dbReference type="PANTHER" id="PTHR12911">
    <property type="entry name" value="SAD1/UNC-84-LIKE PROTEIN-RELATED"/>
    <property type="match status" value="1"/>
</dbReference>
<evidence type="ECO:0000256" key="3">
    <source>
        <dbReference type="ARBA" id="ARBA00022989"/>
    </source>
</evidence>
<accession>A0ABR1F0B4</accession>
<feature type="compositionally biased region" description="Low complexity" evidence="6">
    <location>
        <begin position="25"/>
        <end position="41"/>
    </location>
</feature>
<feature type="compositionally biased region" description="Basic and acidic residues" evidence="6">
    <location>
        <begin position="156"/>
        <end position="171"/>
    </location>
</feature>
<feature type="compositionally biased region" description="Low complexity" evidence="6">
    <location>
        <begin position="76"/>
        <end position="94"/>
    </location>
</feature>
<name>A0ABR1F0B4_9ASCO</name>
<dbReference type="PROSITE" id="PS51469">
    <property type="entry name" value="SUN"/>
    <property type="match status" value="1"/>
</dbReference>
<evidence type="ECO:0000313" key="9">
    <source>
        <dbReference type="EMBL" id="KAK7203291.1"/>
    </source>
</evidence>
<evidence type="ECO:0000256" key="4">
    <source>
        <dbReference type="ARBA" id="ARBA00023136"/>
    </source>
</evidence>
<comment type="subcellular location">
    <subcellularLocation>
        <location evidence="1">Membrane</location>
    </subcellularLocation>
</comment>
<keyword evidence="2 7" id="KW-0812">Transmembrane</keyword>
<organism evidence="9 10">
    <name type="scientific">Myxozyma melibiosi</name>
    <dbReference type="NCBI Taxonomy" id="54550"/>
    <lineage>
        <taxon>Eukaryota</taxon>
        <taxon>Fungi</taxon>
        <taxon>Dikarya</taxon>
        <taxon>Ascomycota</taxon>
        <taxon>Saccharomycotina</taxon>
        <taxon>Lipomycetes</taxon>
        <taxon>Lipomycetales</taxon>
        <taxon>Lipomycetaceae</taxon>
        <taxon>Myxozyma</taxon>
    </lineage>
</organism>
<dbReference type="InterPro" id="IPR045119">
    <property type="entry name" value="SUN1-5"/>
</dbReference>